<name>A0A0D0DWC6_9AGAM</name>
<gene>
    <name evidence="1" type="ORF">PAXRUDRAFT_92311</name>
</gene>
<dbReference type="EMBL" id="KN824854">
    <property type="protein sequence ID" value="KIK99618.1"/>
    <property type="molecule type" value="Genomic_DNA"/>
</dbReference>
<feature type="non-terminal residue" evidence="1">
    <location>
        <position position="135"/>
    </location>
</feature>
<evidence type="ECO:0008006" key="3">
    <source>
        <dbReference type="Google" id="ProtNLM"/>
    </source>
</evidence>
<evidence type="ECO:0000313" key="2">
    <source>
        <dbReference type="Proteomes" id="UP000054538"/>
    </source>
</evidence>
<feature type="non-terminal residue" evidence="1">
    <location>
        <position position="1"/>
    </location>
</feature>
<dbReference type="AlphaFoldDB" id="A0A0D0DWC6"/>
<keyword evidence="2" id="KW-1185">Reference proteome</keyword>
<sequence length="135" mass="15295">AAIGLAKRTLNRYYSLMDSLELYCIAMGHKMEYFKKASWSAECTATALQLVCDTYNNSYTSCHIMPLKDGDVEVVGGNMEAKETSDNMFNNLPSLTKSKPKPPCDELNTYLTDDIMNVTNVLVWWTEHHEAYPLL</sequence>
<proteinExistence type="predicted"/>
<reference evidence="2" key="2">
    <citation type="submission" date="2015-01" db="EMBL/GenBank/DDBJ databases">
        <title>Evolutionary Origins and Diversification of the Mycorrhizal Mutualists.</title>
        <authorList>
            <consortium name="DOE Joint Genome Institute"/>
            <consortium name="Mycorrhizal Genomics Consortium"/>
            <person name="Kohler A."/>
            <person name="Kuo A."/>
            <person name="Nagy L.G."/>
            <person name="Floudas D."/>
            <person name="Copeland A."/>
            <person name="Barry K.W."/>
            <person name="Cichocki N."/>
            <person name="Veneault-Fourrey C."/>
            <person name="LaButti K."/>
            <person name="Lindquist E.A."/>
            <person name="Lipzen A."/>
            <person name="Lundell T."/>
            <person name="Morin E."/>
            <person name="Murat C."/>
            <person name="Riley R."/>
            <person name="Ohm R."/>
            <person name="Sun H."/>
            <person name="Tunlid A."/>
            <person name="Henrissat B."/>
            <person name="Grigoriev I.V."/>
            <person name="Hibbett D.S."/>
            <person name="Martin F."/>
        </authorList>
    </citation>
    <scope>NUCLEOTIDE SEQUENCE [LARGE SCALE GENOMIC DNA]</scope>
    <source>
        <strain evidence="2">Ve08.2h10</strain>
    </source>
</reference>
<evidence type="ECO:0000313" key="1">
    <source>
        <dbReference type="EMBL" id="KIK99618.1"/>
    </source>
</evidence>
<dbReference type="InParanoid" id="A0A0D0DWC6"/>
<protein>
    <recommendedName>
        <fullName evidence="3">HAT C-terminal dimerisation domain-containing protein</fullName>
    </recommendedName>
</protein>
<reference evidence="1 2" key="1">
    <citation type="submission" date="2014-04" db="EMBL/GenBank/DDBJ databases">
        <authorList>
            <consortium name="DOE Joint Genome Institute"/>
            <person name="Kuo A."/>
            <person name="Kohler A."/>
            <person name="Jargeat P."/>
            <person name="Nagy L.G."/>
            <person name="Floudas D."/>
            <person name="Copeland A."/>
            <person name="Barry K.W."/>
            <person name="Cichocki N."/>
            <person name="Veneault-Fourrey C."/>
            <person name="LaButti K."/>
            <person name="Lindquist E.A."/>
            <person name="Lipzen A."/>
            <person name="Lundell T."/>
            <person name="Morin E."/>
            <person name="Murat C."/>
            <person name="Sun H."/>
            <person name="Tunlid A."/>
            <person name="Henrissat B."/>
            <person name="Grigoriev I.V."/>
            <person name="Hibbett D.S."/>
            <person name="Martin F."/>
            <person name="Nordberg H.P."/>
            <person name="Cantor M.N."/>
            <person name="Hua S.X."/>
        </authorList>
    </citation>
    <scope>NUCLEOTIDE SEQUENCE [LARGE SCALE GENOMIC DNA]</scope>
    <source>
        <strain evidence="1 2">Ve08.2h10</strain>
    </source>
</reference>
<dbReference type="Proteomes" id="UP000054538">
    <property type="component" value="Unassembled WGS sequence"/>
</dbReference>
<organism evidence="1 2">
    <name type="scientific">Paxillus rubicundulus Ve08.2h10</name>
    <dbReference type="NCBI Taxonomy" id="930991"/>
    <lineage>
        <taxon>Eukaryota</taxon>
        <taxon>Fungi</taxon>
        <taxon>Dikarya</taxon>
        <taxon>Basidiomycota</taxon>
        <taxon>Agaricomycotina</taxon>
        <taxon>Agaricomycetes</taxon>
        <taxon>Agaricomycetidae</taxon>
        <taxon>Boletales</taxon>
        <taxon>Paxilineae</taxon>
        <taxon>Paxillaceae</taxon>
        <taxon>Paxillus</taxon>
    </lineage>
</organism>
<dbReference type="HOGENOM" id="CLU_009123_4_3_1"/>
<dbReference type="OrthoDB" id="3359487at2759"/>
<accession>A0A0D0DWC6</accession>